<feature type="binding site" evidence="9">
    <location>
        <position position="51"/>
    </location>
    <ligand>
        <name>Fe cation</name>
        <dbReference type="ChEBI" id="CHEBI:24875"/>
        <label>2</label>
    </ligand>
</feature>
<dbReference type="NCBIfam" id="TIGR00754">
    <property type="entry name" value="bfr"/>
    <property type="match status" value="1"/>
</dbReference>
<dbReference type="GO" id="GO:0006826">
    <property type="term" value="P:iron ion transport"/>
    <property type="evidence" value="ECO:0007669"/>
    <property type="project" value="InterPro"/>
</dbReference>
<evidence type="ECO:0000259" key="11">
    <source>
        <dbReference type="PROSITE" id="PS50905"/>
    </source>
</evidence>
<dbReference type="eggNOG" id="COG2193">
    <property type="taxonomic scope" value="Bacteria"/>
</dbReference>
<dbReference type="KEGG" id="mcs:DR90_859"/>
<comment type="catalytic activity">
    <reaction evidence="7">
        <text>Fe(2+)(in) = Fe(2+)(out)</text>
        <dbReference type="Rhea" id="RHEA:28486"/>
        <dbReference type="ChEBI" id="CHEBI:29033"/>
    </reaction>
</comment>
<feature type="domain" description="Ferritin-like diiron" evidence="11">
    <location>
        <begin position="1"/>
        <end position="145"/>
    </location>
</feature>
<reference evidence="13 14" key="1">
    <citation type="journal article" date="2016" name="Genome Biol. Evol.">
        <title>Comparative Genomic Analyses of the Moraxella catarrhalis Serosensitive and Seroresistant Lineages Demonstrate Their Independent Evolution.</title>
        <authorList>
            <person name="Earl J.P."/>
            <person name="de Vries S.P."/>
            <person name="Ahmed A."/>
            <person name="Powell E."/>
            <person name="Schultz M.P."/>
            <person name="Hermans P.W."/>
            <person name="Hill D.J."/>
            <person name="Zhou Z."/>
            <person name="Constantinidou C.I."/>
            <person name="Hu F.Z."/>
            <person name="Bootsma H.J."/>
            <person name="Ehrlich G.D."/>
        </authorList>
    </citation>
    <scope>NUCLEOTIDE SEQUENCE [LARGE SCALE GENOMIC DNA]</scope>
    <source>
        <strain evidence="13 14">Z7542</strain>
    </source>
</reference>
<feature type="binding site" evidence="9">
    <location>
        <position position="94"/>
    </location>
    <ligand>
        <name>Fe cation</name>
        <dbReference type="ChEBI" id="CHEBI:24875"/>
        <label>2</label>
    </ligand>
</feature>
<dbReference type="CDD" id="cd00907">
    <property type="entry name" value="Bacterioferritin"/>
    <property type="match status" value="1"/>
</dbReference>
<dbReference type="PROSITE" id="PS00549">
    <property type="entry name" value="BACTERIOFERRITIN"/>
    <property type="match status" value="1"/>
</dbReference>
<accession>A0A198UDR8</accession>
<dbReference type="GO" id="GO:0005829">
    <property type="term" value="C:cytosol"/>
    <property type="evidence" value="ECO:0007669"/>
    <property type="project" value="TreeGrafter"/>
</dbReference>
<evidence type="ECO:0000313" key="14">
    <source>
        <dbReference type="Proteomes" id="UP000078228"/>
    </source>
</evidence>
<evidence type="ECO:0000256" key="3">
    <source>
        <dbReference type="ARBA" id="ARBA00022434"/>
    </source>
</evidence>
<evidence type="ECO:0000313" key="15">
    <source>
        <dbReference type="Proteomes" id="UP000280228"/>
    </source>
</evidence>
<dbReference type="PANTHER" id="PTHR30295">
    <property type="entry name" value="BACTERIOFERRITIN"/>
    <property type="match status" value="1"/>
</dbReference>
<sequence length="158" mass="18503">MKGNKEVIRALNLVLGQSLIAINQYFLHARITKNWGVHELNEVFYKQSIQEMKWSDELIERILLLEGLPNLQDLGKLLIGEDVAEILVCDLKLEKRKHDILVEAIGICEDHRDYVSREILVKLKDENEEYEDWLTTQQELIEDMGIQNYIQLKAQDND</sequence>
<evidence type="ECO:0000256" key="10">
    <source>
        <dbReference type="RuleBase" id="RU000623"/>
    </source>
</evidence>
<dbReference type="InterPro" id="IPR002024">
    <property type="entry name" value="Bacterioferritin"/>
</dbReference>
<comment type="similarity">
    <text evidence="2 8 10">Belongs to the bacterioferritin family.</text>
</comment>
<keyword evidence="14" id="KW-1185">Reference proteome</keyword>
<evidence type="ECO:0000256" key="4">
    <source>
        <dbReference type="ARBA" id="ARBA00022617"/>
    </source>
</evidence>
<dbReference type="PATRIC" id="fig|480.212.peg.951"/>
<organism evidence="13 14">
    <name type="scientific">Moraxella catarrhalis</name>
    <name type="common">Branhamella catarrhalis</name>
    <dbReference type="NCBI Taxonomy" id="480"/>
    <lineage>
        <taxon>Bacteria</taxon>
        <taxon>Pseudomonadati</taxon>
        <taxon>Pseudomonadota</taxon>
        <taxon>Gammaproteobacteria</taxon>
        <taxon>Moraxellales</taxon>
        <taxon>Moraxellaceae</taxon>
        <taxon>Moraxella</taxon>
    </lineage>
</organism>
<dbReference type="KEGG" id="mcat:MC25239_01026"/>
<dbReference type="GO" id="GO:0004322">
    <property type="term" value="F:ferroxidase activity"/>
    <property type="evidence" value="ECO:0007669"/>
    <property type="project" value="UniProtKB-EC"/>
</dbReference>
<name>A0A198UDR8_MORCA</name>
<evidence type="ECO:0000313" key="13">
    <source>
        <dbReference type="EMBL" id="OAU94561.1"/>
    </source>
</evidence>
<evidence type="ECO:0000256" key="9">
    <source>
        <dbReference type="PIRSR" id="PIRSR002560-1"/>
    </source>
</evidence>
<dbReference type="PANTHER" id="PTHR30295:SF0">
    <property type="entry name" value="BACTERIOFERRITIN"/>
    <property type="match status" value="1"/>
</dbReference>
<dbReference type="AlphaFoldDB" id="A0A198UDR8"/>
<protein>
    <recommendedName>
        <fullName evidence="8 10">Bacterioferritin</fullName>
        <ecNumber evidence="8">1.16.3.1</ecNumber>
    </recommendedName>
</protein>
<dbReference type="Proteomes" id="UP000280228">
    <property type="component" value="Chromosome"/>
</dbReference>
<evidence type="ECO:0000256" key="1">
    <source>
        <dbReference type="ARBA" id="ARBA00001970"/>
    </source>
</evidence>
<dbReference type="Proteomes" id="UP000078228">
    <property type="component" value="Unassembled WGS sequence"/>
</dbReference>
<comment type="function">
    <text evidence="8">Iron-storage protein, whose ferroxidase center binds Fe(2+), oxidizes it using dioxygen to Fe(3+), and participates in the subsequent Fe(3+) oxide mineral core formation within the central cavity of the BFR protein shell.</text>
</comment>
<dbReference type="InterPro" id="IPR009078">
    <property type="entry name" value="Ferritin-like_SF"/>
</dbReference>
<dbReference type="GO" id="GO:0020037">
    <property type="term" value="F:heme binding"/>
    <property type="evidence" value="ECO:0007669"/>
    <property type="project" value="TreeGrafter"/>
</dbReference>
<evidence type="ECO:0000256" key="8">
    <source>
        <dbReference type="PIRNR" id="PIRNR002560"/>
    </source>
</evidence>
<evidence type="ECO:0000313" key="12">
    <source>
        <dbReference type="EMBL" id="AZQ92861.1"/>
    </source>
</evidence>
<dbReference type="Gene3D" id="1.20.1260.10">
    <property type="match status" value="1"/>
</dbReference>
<dbReference type="GO" id="GO:0006879">
    <property type="term" value="P:intracellular iron ion homeostasis"/>
    <property type="evidence" value="ECO:0007669"/>
    <property type="project" value="UniProtKB-KW"/>
</dbReference>
<dbReference type="PROSITE" id="PS50905">
    <property type="entry name" value="FERRITIN_LIKE"/>
    <property type="match status" value="1"/>
</dbReference>
<dbReference type="OrthoDB" id="9800505at2"/>
<evidence type="ECO:0000256" key="6">
    <source>
        <dbReference type="ARBA" id="ARBA00023004"/>
    </source>
</evidence>
<dbReference type="PRINTS" id="PR00601">
    <property type="entry name" value="BACFERRITIN"/>
</dbReference>
<keyword evidence="3 8" id="KW-0409">Iron storage</keyword>
<dbReference type="GeneID" id="66585548"/>
<feature type="binding site" evidence="9">
    <location>
        <position position="51"/>
    </location>
    <ligand>
        <name>Fe cation</name>
        <dbReference type="ChEBI" id="CHEBI:24875"/>
        <label>1</label>
    </ligand>
</feature>
<dbReference type="EC" id="1.16.3.1" evidence="8"/>
<dbReference type="InterPro" id="IPR012347">
    <property type="entry name" value="Ferritin-like"/>
</dbReference>
<dbReference type="OMA" id="YQRLFHV"/>
<comment type="catalytic activity">
    <reaction evidence="8">
        <text>4 Fe(2+) + O2 + 4 H(+) = 4 Fe(3+) + 2 H2O</text>
        <dbReference type="Rhea" id="RHEA:11148"/>
        <dbReference type="ChEBI" id="CHEBI:15377"/>
        <dbReference type="ChEBI" id="CHEBI:15378"/>
        <dbReference type="ChEBI" id="CHEBI:15379"/>
        <dbReference type="ChEBI" id="CHEBI:29033"/>
        <dbReference type="ChEBI" id="CHEBI:29034"/>
        <dbReference type="EC" id="1.16.3.1"/>
    </reaction>
</comment>
<evidence type="ECO:0000256" key="7">
    <source>
        <dbReference type="ARBA" id="ARBA00036243"/>
    </source>
</evidence>
<dbReference type="PIRSF" id="PIRSF002560">
    <property type="entry name" value="Bacterioferritin"/>
    <property type="match status" value="1"/>
</dbReference>
<evidence type="ECO:0000256" key="5">
    <source>
        <dbReference type="ARBA" id="ARBA00022723"/>
    </source>
</evidence>
<dbReference type="RefSeq" id="WP_003657997.1">
    <property type="nucleotide sequence ID" value="NZ_CP007669.1"/>
</dbReference>
<dbReference type="InterPro" id="IPR009040">
    <property type="entry name" value="Ferritin-like_diiron"/>
</dbReference>
<reference evidence="12 15" key="2">
    <citation type="submission" date="2018-12" db="EMBL/GenBank/DDBJ databases">
        <title>Persistence of Moraxella catarrhalis in Chronic Obstructive Pulmonary Disease and Regulation of the Hag/MID Adhesin.</title>
        <authorList>
            <person name="Murphy T."/>
            <person name="Zhao X."/>
            <person name="Vyas G."/>
            <person name="Aluvathingal J."/>
            <person name="Nadendla S."/>
            <person name="Tallon L."/>
            <person name="Tettelin H."/>
        </authorList>
    </citation>
    <scope>NUCLEOTIDE SEQUENCE [LARGE SCALE GENOMIC DNA]</scope>
    <source>
        <strain evidence="12 15">46P58B1</strain>
    </source>
</reference>
<dbReference type="Pfam" id="PF00210">
    <property type="entry name" value="Ferritin"/>
    <property type="match status" value="1"/>
</dbReference>
<keyword evidence="6 8" id="KW-0408">Iron</keyword>
<keyword evidence="4 10" id="KW-0349">Heme</keyword>
<dbReference type="SUPFAM" id="SSF47240">
    <property type="entry name" value="Ferritin-like"/>
    <property type="match status" value="1"/>
</dbReference>
<proteinExistence type="inferred from homology"/>
<dbReference type="EMBL" id="LXHC01000028">
    <property type="protein sequence ID" value="OAU94561.1"/>
    <property type="molecule type" value="Genomic_DNA"/>
</dbReference>
<evidence type="ECO:0000256" key="2">
    <source>
        <dbReference type="ARBA" id="ARBA00008093"/>
    </source>
</evidence>
<dbReference type="InterPro" id="IPR008331">
    <property type="entry name" value="Ferritin_DPS_dom"/>
</dbReference>
<keyword evidence="5 8" id="KW-0479">Metal-binding</keyword>
<dbReference type="EMBL" id="CP034662">
    <property type="protein sequence ID" value="AZQ92861.1"/>
    <property type="molecule type" value="Genomic_DNA"/>
</dbReference>
<feature type="binding site" description="axial binding residue" evidence="9">
    <location>
        <position position="52"/>
    </location>
    <ligand>
        <name>heme b</name>
        <dbReference type="ChEBI" id="CHEBI:60344"/>
        <note>ligand shared between dimeric partners</note>
    </ligand>
    <ligandPart>
        <name>Fe</name>
        <dbReference type="ChEBI" id="CHEBI:18248"/>
    </ligandPart>
</feature>
<gene>
    <name evidence="13" type="ORF">AO384_1918</name>
    <name evidence="12" type="ORF">EJK53_1164</name>
</gene>
<dbReference type="GO" id="GO:0008199">
    <property type="term" value="F:ferric iron binding"/>
    <property type="evidence" value="ECO:0007669"/>
    <property type="project" value="InterPro"/>
</dbReference>
<comment type="cofactor">
    <cofactor evidence="1">
        <name>heme b</name>
        <dbReference type="ChEBI" id="CHEBI:60344"/>
    </cofactor>
</comment>